<dbReference type="EMBL" id="FNGI01000003">
    <property type="protein sequence ID" value="SDL40510.1"/>
    <property type="molecule type" value="Genomic_DNA"/>
</dbReference>
<dbReference type="Pfam" id="PF04351">
    <property type="entry name" value="PilP"/>
    <property type="match status" value="1"/>
</dbReference>
<dbReference type="Proteomes" id="UP000198654">
    <property type="component" value="Unassembled WGS sequence"/>
</dbReference>
<evidence type="ECO:0000313" key="2">
    <source>
        <dbReference type="Proteomes" id="UP000198654"/>
    </source>
</evidence>
<accession>A0A1G9JSB9</accession>
<dbReference type="PROSITE" id="PS51257">
    <property type="entry name" value="PROKAR_LIPOPROTEIN"/>
    <property type="match status" value="1"/>
</dbReference>
<dbReference type="PIRSF" id="PIRSF016481">
    <property type="entry name" value="Pilus_assembly_PilP"/>
    <property type="match status" value="1"/>
</dbReference>
<dbReference type="Gene3D" id="2.30.30.830">
    <property type="match status" value="1"/>
</dbReference>
<dbReference type="InterPro" id="IPR007446">
    <property type="entry name" value="PilP"/>
</dbReference>
<organism evidence="1 2">
    <name type="scientific">Modicisalibacter muralis</name>
    <dbReference type="NCBI Taxonomy" id="119000"/>
    <lineage>
        <taxon>Bacteria</taxon>
        <taxon>Pseudomonadati</taxon>
        <taxon>Pseudomonadota</taxon>
        <taxon>Gammaproteobacteria</taxon>
        <taxon>Oceanospirillales</taxon>
        <taxon>Halomonadaceae</taxon>
        <taxon>Modicisalibacter</taxon>
    </lineage>
</organism>
<dbReference type="STRING" id="119000.SAMN05661010_01607"/>
<keyword evidence="2" id="KW-1185">Reference proteome</keyword>
<reference evidence="1 2" key="1">
    <citation type="submission" date="2016-10" db="EMBL/GenBank/DDBJ databases">
        <authorList>
            <person name="de Groot N.N."/>
        </authorList>
    </citation>
    <scope>NUCLEOTIDE SEQUENCE [LARGE SCALE GENOMIC DNA]</scope>
    <source>
        <strain evidence="1 2">DSM 14789</strain>
    </source>
</reference>
<sequence>MRRFAFPWLALGVLALAGCQDAEIPALDRRLDEIRAKPAGRVEPLPQAPRYQAVTYDQAGLRSPFVPERPEPEENAIEGLDLAPNLDRPRDPLEQYPLDGLRLVGTLRTDGRNSALVRDPQGKVHRVYVGEHMGTDFGRIVSITDSSVQLVEVVSNGQGGWVERTRNISLKQATEQGQG</sequence>
<dbReference type="AlphaFoldDB" id="A0A1G9JSB9"/>
<gene>
    <name evidence="1" type="ORF">SAMN05661010_01607</name>
</gene>
<evidence type="ECO:0000313" key="1">
    <source>
        <dbReference type="EMBL" id="SDL40510.1"/>
    </source>
</evidence>
<name>A0A1G9JSB9_9GAMM</name>
<proteinExistence type="predicted"/>
<protein>
    <submittedName>
        <fullName evidence="1">Type IV pilus assembly protein PilP</fullName>
    </submittedName>
</protein>
<dbReference type="OrthoDB" id="5296580at2"/>
<dbReference type="RefSeq" id="WP_089727333.1">
    <property type="nucleotide sequence ID" value="NZ_FNGI01000003.1"/>
</dbReference>